<name>A0A150MZI7_9BACL</name>
<sequence>MARRDRKKIQKIERSLITMEDPKSPISEQYRTIRTNVQFSFVDKTMRSLMVTSAGPGEGKSTTTANLAIVFAQQGKKVLLIDADLRKPTVHYTFRLNNYTGLTNVLTNSAPLLPSCQETSVENLYVLTSGPIPPNPAELLSSKTMEQCMQQLYNEFDLLIFDTPPVLAVTDSQILANQCDGTILVIESGGTEIEAAVKAKELLEAANAKLLGVVLNKRKHREGGYYYYYRYK</sequence>
<dbReference type="SUPFAM" id="SSF52540">
    <property type="entry name" value="P-loop containing nucleoside triphosphate hydrolases"/>
    <property type="match status" value="1"/>
</dbReference>
<dbReference type="GO" id="GO:0004715">
    <property type="term" value="F:non-membrane spanning protein tyrosine kinase activity"/>
    <property type="evidence" value="ECO:0007669"/>
    <property type="project" value="UniProtKB-EC"/>
</dbReference>
<dbReference type="GO" id="GO:0005886">
    <property type="term" value="C:plasma membrane"/>
    <property type="evidence" value="ECO:0007669"/>
    <property type="project" value="TreeGrafter"/>
</dbReference>
<evidence type="ECO:0000313" key="11">
    <source>
        <dbReference type="Proteomes" id="UP000075324"/>
    </source>
</evidence>
<comment type="caution">
    <text evidence="10">The sequence shown here is derived from an EMBL/GenBank/DDBJ whole genome shotgun (WGS) entry which is preliminary data.</text>
</comment>
<keyword evidence="6" id="KW-0067">ATP-binding</keyword>
<keyword evidence="4" id="KW-0547">Nucleotide-binding</keyword>
<evidence type="ECO:0000313" key="10">
    <source>
        <dbReference type="EMBL" id="KYD29813.1"/>
    </source>
</evidence>
<dbReference type="GO" id="GO:0042802">
    <property type="term" value="F:identical protein binding"/>
    <property type="evidence" value="ECO:0007669"/>
    <property type="project" value="UniProtKB-ARBA"/>
</dbReference>
<dbReference type="Gene3D" id="3.40.50.300">
    <property type="entry name" value="P-loop containing nucleotide triphosphate hydrolases"/>
    <property type="match status" value="1"/>
</dbReference>
<evidence type="ECO:0000256" key="4">
    <source>
        <dbReference type="ARBA" id="ARBA00022741"/>
    </source>
</evidence>
<evidence type="ECO:0000256" key="5">
    <source>
        <dbReference type="ARBA" id="ARBA00022777"/>
    </source>
</evidence>
<organism evidence="10 11">
    <name type="scientific">Parageobacillus toebii</name>
    <dbReference type="NCBI Taxonomy" id="153151"/>
    <lineage>
        <taxon>Bacteria</taxon>
        <taxon>Bacillati</taxon>
        <taxon>Bacillota</taxon>
        <taxon>Bacilli</taxon>
        <taxon>Bacillales</taxon>
        <taxon>Anoxybacillaceae</taxon>
        <taxon>Parageobacillus</taxon>
    </lineage>
</organism>
<comment type="similarity">
    <text evidence="1">Belongs to the CpsD/CapB family.</text>
</comment>
<dbReference type="InterPro" id="IPR050445">
    <property type="entry name" value="Bact_polysacc_biosynth/exp"/>
</dbReference>
<dbReference type="PANTHER" id="PTHR32309:SF13">
    <property type="entry name" value="FERRIC ENTEROBACTIN TRANSPORT PROTEIN FEPE"/>
    <property type="match status" value="1"/>
</dbReference>
<evidence type="ECO:0000256" key="1">
    <source>
        <dbReference type="ARBA" id="ARBA00007316"/>
    </source>
</evidence>
<dbReference type="InterPro" id="IPR027417">
    <property type="entry name" value="P-loop_NTPase"/>
</dbReference>
<dbReference type="Proteomes" id="UP000075324">
    <property type="component" value="Unassembled WGS sequence"/>
</dbReference>
<dbReference type="EMBL" id="LQYW01000061">
    <property type="protein sequence ID" value="KYD29813.1"/>
    <property type="molecule type" value="Genomic_DNA"/>
</dbReference>
<evidence type="ECO:0000256" key="7">
    <source>
        <dbReference type="ARBA" id="ARBA00023137"/>
    </source>
</evidence>
<dbReference type="NCBIfam" id="TIGR01007">
    <property type="entry name" value="eps_fam"/>
    <property type="match status" value="1"/>
</dbReference>
<keyword evidence="3 10" id="KW-0808">Transferase</keyword>
<keyword evidence="5 10" id="KW-0418">Kinase</keyword>
<keyword evidence="7" id="KW-0829">Tyrosine-protein kinase</keyword>
<comment type="catalytic activity">
    <reaction evidence="8">
        <text>L-tyrosyl-[protein] + ATP = O-phospho-L-tyrosyl-[protein] + ADP + H(+)</text>
        <dbReference type="Rhea" id="RHEA:10596"/>
        <dbReference type="Rhea" id="RHEA-COMP:10136"/>
        <dbReference type="Rhea" id="RHEA-COMP:20101"/>
        <dbReference type="ChEBI" id="CHEBI:15378"/>
        <dbReference type="ChEBI" id="CHEBI:30616"/>
        <dbReference type="ChEBI" id="CHEBI:46858"/>
        <dbReference type="ChEBI" id="CHEBI:61978"/>
        <dbReference type="ChEBI" id="CHEBI:456216"/>
        <dbReference type="EC" id="2.7.10.2"/>
    </reaction>
</comment>
<evidence type="ECO:0000259" key="9">
    <source>
        <dbReference type="Pfam" id="PF13614"/>
    </source>
</evidence>
<proteinExistence type="inferred from homology"/>
<dbReference type="AlphaFoldDB" id="A0A150MZI7"/>
<dbReference type="PATRIC" id="fig|153151.4.peg.3335"/>
<dbReference type="InterPro" id="IPR025669">
    <property type="entry name" value="AAA_dom"/>
</dbReference>
<dbReference type="EC" id="2.7.10.2" evidence="2"/>
<dbReference type="InterPro" id="IPR005702">
    <property type="entry name" value="Wzc-like_C"/>
</dbReference>
<evidence type="ECO:0000256" key="2">
    <source>
        <dbReference type="ARBA" id="ARBA00011903"/>
    </source>
</evidence>
<gene>
    <name evidence="10" type="ORF">B4110_3370</name>
</gene>
<dbReference type="PANTHER" id="PTHR32309">
    <property type="entry name" value="TYROSINE-PROTEIN KINASE"/>
    <property type="match status" value="1"/>
</dbReference>
<accession>A0A150MZI7</accession>
<feature type="domain" description="AAA" evidence="9">
    <location>
        <begin position="56"/>
        <end position="186"/>
    </location>
</feature>
<protein>
    <recommendedName>
        <fullName evidence="2">non-specific protein-tyrosine kinase</fullName>
        <ecNumber evidence="2">2.7.10.2</ecNumber>
    </recommendedName>
</protein>
<dbReference type="GO" id="GO:0005524">
    <property type="term" value="F:ATP binding"/>
    <property type="evidence" value="ECO:0007669"/>
    <property type="project" value="UniProtKB-KW"/>
</dbReference>
<dbReference type="Pfam" id="PF13614">
    <property type="entry name" value="AAA_31"/>
    <property type="match status" value="1"/>
</dbReference>
<evidence type="ECO:0000256" key="3">
    <source>
        <dbReference type="ARBA" id="ARBA00022679"/>
    </source>
</evidence>
<dbReference type="FunFam" id="3.40.50.300:FF:000527">
    <property type="entry name" value="Tyrosine-protein kinase etk"/>
    <property type="match status" value="1"/>
</dbReference>
<dbReference type="RefSeq" id="WP_062678102.1">
    <property type="nucleotide sequence ID" value="NZ_LQYW01000061.1"/>
</dbReference>
<reference evidence="10 11" key="1">
    <citation type="submission" date="2016-01" db="EMBL/GenBank/DDBJ databases">
        <title>Draft Genome Sequences of Seven Thermophilic Sporeformers Isolated from Foods.</title>
        <authorList>
            <person name="Berendsen E.M."/>
            <person name="Wells-Bennik M.H."/>
            <person name="Krawcyk A.O."/>
            <person name="De Jong A."/>
            <person name="Holsappel S."/>
            <person name="Eijlander R.T."/>
            <person name="Kuipers O.P."/>
        </authorList>
    </citation>
    <scope>NUCLEOTIDE SEQUENCE [LARGE SCALE GENOMIC DNA]</scope>
    <source>
        <strain evidence="10 11">B4110</strain>
    </source>
</reference>
<dbReference type="CDD" id="cd05387">
    <property type="entry name" value="BY-kinase"/>
    <property type="match status" value="1"/>
</dbReference>
<evidence type="ECO:0000256" key="6">
    <source>
        <dbReference type="ARBA" id="ARBA00022840"/>
    </source>
</evidence>
<evidence type="ECO:0000256" key="8">
    <source>
        <dbReference type="ARBA" id="ARBA00051245"/>
    </source>
</evidence>